<name>A0A559KAS3_9BACL</name>
<feature type="domain" description="Carboxyltransferase" evidence="4">
    <location>
        <begin position="24"/>
        <end position="322"/>
    </location>
</feature>
<dbReference type="RefSeq" id="WP_144847976.1">
    <property type="nucleotide sequence ID" value="NZ_VNJI01000016.1"/>
</dbReference>
<reference evidence="5 6" key="1">
    <citation type="submission" date="2019-07" db="EMBL/GenBank/DDBJ databases">
        <authorList>
            <person name="Kim J."/>
        </authorList>
    </citation>
    <scope>NUCLEOTIDE SEQUENCE [LARGE SCALE GENOMIC DNA]</scope>
    <source>
        <strain evidence="5 6">JC52</strain>
    </source>
</reference>
<dbReference type="GO" id="GO:0005524">
    <property type="term" value="F:ATP binding"/>
    <property type="evidence" value="ECO:0007669"/>
    <property type="project" value="UniProtKB-KW"/>
</dbReference>
<dbReference type="GO" id="GO:0016787">
    <property type="term" value="F:hydrolase activity"/>
    <property type="evidence" value="ECO:0007669"/>
    <property type="project" value="UniProtKB-KW"/>
</dbReference>
<evidence type="ECO:0000256" key="1">
    <source>
        <dbReference type="ARBA" id="ARBA00022741"/>
    </source>
</evidence>
<sequence>MTIRVVKPGLLSTLQDLGRQGYQKYGVIVSGAMDSFAHKCANLLVGNDEKEATIEMTVIGPALYFEAPVLIAICGSNLSPRINGVPVPLWRPVYIPAGMTLQFGSSREGSRCYLAIAGGLDVPMQMNSYSTYLRAGIGGYDGRALKENDRLSIKPVNPDGAKMMKLLSEKWTDETPFSSVAWRVSFELMPAYDVNPVLRVIPGAQYPLFDPASLDDLFTADFKVQPQSDRMGYRLAGVPLQMLERRELLSEPVTFGTVQVPPDGNPIVLMADRQTTGGYPKVAQVISADLPLLAQAQIGSSIRFKLVDLQEAQEAYLRTEMNLLFLKKSIQMHLI</sequence>
<dbReference type="AlphaFoldDB" id="A0A559KAS3"/>
<keyword evidence="1" id="KW-0547">Nucleotide-binding</keyword>
<dbReference type="InterPro" id="IPR052708">
    <property type="entry name" value="PxpC"/>
</dbReference>
<dbReference type="GO" id="GO:0016740">
    <property type="term" value="F:transferase activity"/>
    <property type="evidence" value="ECO:0007669"/>
    <property type="project" value="UniProtKB-KW"/>
</dbReference>
<dbReference type="SMART" id="SM00797">
    <property type="entry name" value="AHS2"/>
    <property type="match status" value="1"/>
</dbReference>
<evidence type="ECO:0000259" key="4">
    <source>
        <dbReference type="SMART" id="SM00797"/>
    </source>
</evidence>
<keyword evidence="2" id="KW-0378">Hydrolase</keyword>
<evidence type="ECO:0000256" key="2">
    <source>
        <dbReference type="ARBA" id="ARBA00022801"/>
    </source>
</evidence>
<dbReference type="InterPro" id="IPR029000">
    <property type="entry name" value="Cyclophilin-like_dom_sf"/>
</dbReference>
<evidence type="ECO:0000256" key="3">
    <source>
        <dbReference type="ARBA" id="ARBA00022840"/>
    </source>
</evidence>
<dbReference type="Pfam" id="PF02626">
    <property type="entry name" value="CT_A_B"/>
    <property type="match status" value="1"/>
</dbReference>
<dbReference type="EMBL" id="VNJI01000016">
    <property type="protein sequence ID" value="TVY09224.1"/>
    <property type="molecule type" value="Genomic_DNA"/>
</dbReference>
<keyword evidence="3" id="KW-0067">ATP-binding</keyword>
<dbReference type="SUPFAM" id="SSF50891">
    <property type="entry name" value="Cyclophilin-like"/>
    <property type="match status" value="1"/>
</dbReference>
<dbReference type="OrthoDB" id="9782422at2"/>
<gene>
    <name evidence="5" type="ORF">FPZ49_14895</name>
</gene>
<evidence type="ECO:0000313" key="6">
    <source>
        <dbReference type="Proteomes" id="UP000317036"/>
    </source>
</evidence>
<dbReference type="Gene3D" id="2.40.100.10">
    <property type="entry name" value="Cyclophilin-like"/>
    <property type="match status" value="1"/>
</dbReference>
<dbReference type="InterPro" id="IPR003778">
    <property type="entry name" value="CT_A_B"/>
</dbReference>
<proteinExistence type="predicted"/>
<keyword evidence="5" id="KW-0808">Transferase</keyword>
<comment type="caution">
    <text evidence="5">The sequence shown here is derived from an EMBL/GenBank/DDBJ whole genome shotgun (WGS) entry which is preliminary data.</text>
</comment>
<dbReference type="NCBIfam" id="TIGR00724">
    <property type="entry name" value="urea_amlyse_rel"/>
    <property type="match status" value="1"/>
</dbReference>
<organism evidence="5 6">
    <name type="scientific">Paenibacillus cremeus</name>
    <dbReference type="NCBI Taxonomy" id="2163881"/>
    <lineage>
        <taxon>Bacteria</taxon>
        <taxon>Bacillati</taxon>
        <taxon>Bacillota</taxon>
        <taxon>Bacilli</taxon>
        <taxon>Bacillales</taxon>
        <taxon>Paenibacillaceae</taxon>
        <taxon>Paenibacillus</taxon>
    </lineage>
</organism>
<dbReference type="PANTHER" id="PTHR43309">
    <property type="entry name" value="5-OXOPROLINASE SUBUNIT C"/>
    <property type="match status" value="1"/>
</dbReference>
<keyword evidence="6" id="KW-1185">Reference proteome</keyword>
<dbReference type="Proteomes" id="UP000317036">
    <property type="component" value="Unassembled WGS sequence"/>
</dbReference>
<evidence type="ECO:0000313" key="5">
    <source>
        <dbReference type="EMBL" id="TVY09224.1"/>
    </source>
</evidence>
<dbReference type="PANTHER" id="PTHR43309:SF5">
    <property type="entry name" value="5-OXOPROLINASE SUBUNIT C"/>
    <property type="match status" value="1"/>
</dbReference>
<protein>
    <submittedName>
        <fullName evidence="5">Biotin-dependent carboxyltransferase family protein</fullName>
    </submittedName>
</protein>
<accession>A0A559KAS3</accession>